<comment type="caution">
    <text evidence="1">The sequence shown here is derived from an EMBL/GenBank/DDBJ whole genome shotgun (WGS) entry which is preliminary data.</text>
</comment>
<gene>
    <name evidence="1" type="ORF">F7018_11745</name>
</gene>
<organism evidence="1 2">
    <name type="scientific">Tenacibaculum aiptasiae</name>
    <dbReference type="NCBI Taxonomy" id="426481"/>
    <lineage>
        <taxon>Bacteria</taxon>
        <taxon>Pseudomonadati</taxon>
        <taxon>Bacteroidota</taxon>
        <taxon>Flavobacteriia</taxon>
        <taxon>Flavobacteriales</taxon>
        <taxon>Flavobacteriaceae</taxon>
        <taxon>Tenacibaculum</taxon>
    </lineage>
</organism>
<dbReference type="AlphaFoldDB" id="A0A7J5AC91"/>
<dbReference type="RefSeq" id="WP_150900262.1">
    <property type="nucleotide sequence ID" value="NZ_WAAU01000024.1"/>
</dbReference>
<evidence type="ECO:0000313" key="2">
    <source>
        <dbReference type="Proteomes" id="UP000467305"/>
    </source>
</evidence>
<accession>A0A7J5AC91</accession>
<keyword evidence="2" id="KW-1185">Reference proteome</keyword>
<protein>
    <submittedName>
        <fullName evidence="1">Uncharacterized protein</fullName>
    </submittedName>
</protein>
<name>A0A7J5AC91_9FLAO</name>
<dbReference type="OrthoDB" id="1424246at2"/>
<sequence length="218" mass="26304">MKVIHWTPKENINQILEKGILITDTWISCSILTPFKNLNRWWLDFLLNDKEYVGVIFDLEEEDFPLVHSHWCIDTYKEYDDNYEIISQRRYNLKELQIDNPKSVFYNLKELKQDYEKTIIWRIGNTVDNSDYLDKDGIFKSDDKKIIASGLKLIKTNPKKAEKDFFDNPDFMEFVFEDYQVLLFKNIDPNRIEKVIKSNTNYSYHNLMNEIKEHYNSF</sequence>
<dbReference type="Proteomes" id="UP000467305">
    <property type="component" value="Unassembled WGS sequence"/>
</dbReference>
<proteinExistence type="predicted"/>
<dbReference type="EMBL" id="WAAU01000024">
    <property type="protein sequence ID" value="KAB1155145.1"/>
    <property type="molecule type" value="Genomic_DNA"/>
</dbReference>
<reference evidence="1 2" key="1">
    <citation type="submission" date="2019-09" db="EMBL/GenBank/DDBJ databases">
        <authorList>
            <person name="Cao W.R."/>
        </authorList>
    </citation>
    <scope>NUCLEOTIDE SEQUENCE [LARGE SCALE GENOMIC DNA]</scope>
    <source>
        <strain evidence="2">a4</strain>
    </source>
</reference>
<evidence type="ECO:0000313" key="1">
    <source>
        <dbReference type="EMBL" id="KAB1155145.1"/>
    </source>
</evidence>